<dbReference type="PROSITE" id="PS51257">
    <property type="entry name" value="PROKAR_LIPOPROTEIN"/>
    <property type="match status" value="1"/>
</dbReference>
<dbReference type="RefSeq" id="WP_201672996.1">
    <property type="nucleotide sequence ID" value="NZ_JAEQNE010000001.1"/>
</dbReference>
<feature type="chain" id="PRO_5038117682" evidence="1">
    <location>
        <begin position="23"/>
        <end position="75"/>
    </location>
</feature>
<dbReference type="Proteomes" id="UP000599109">
    <property type="component" value="Unassembled WGS sequence"/>
</dbReference>
<organism evidence="3 4">
    <name type="scientific">Ramlibacter monticola</name>
    <dbReference type="NCBI Taxonomy" id="1926872"/>
    <lineage>
        <taxon>Bacteria</taxon>
        <taxon>Pseudomonadati</taxon>
        <taxon>Pseudomonadota</taxon>
        <taxon>Betaproteobacteria</taxon>
        <taxon>Burkholderiales</taxon>
        <taxon>Comamonadaceae</taxon>
        <taxon>Ramlibacter</taxon>
    </lineage>
</organism>
<dbReference type="AlphaFoldDB" id="A0A937CSC0"/>
<evidence type="ECO:0000256" key="1">
    <source>
        <dbReference type="SAM" id="SignalP"/>
    </source>
</evidence>
<feature type="domain" description="Glycine zipper 2TM" evidence="2">
    <location>
        <begin position="30"/>
        <end position="66"/>
    </location>
</feature>
<keyword evidence="4" id="KW-1185">Reference proteome</keyword>
<evidence type="ECO:0000313" key="3">
    <source>
        <dbReference type="EMBL" id="MBL0390394.1"/>
    </source>
</evidence>
<dbReference type="Pfam" id="PF05433">
    <property type="entry name" value="Rick_17kDa_Anti"/>
    <property type="match status" value="1"/>
</dbReference>
<comment type="caution">
    <text evidence="3">The sequence shown here is derived from an EMBL/GenBank/DDBJ whole genome shotgun (WGS) entry which is preliminary data.</text>
</comment>
<evidence type="ECO:0000259" key="2">
    <source>
        <dbReference type="Pfam" id="PF05433"/>
    </source>
</evidence>
<feature type="signal peptide" evidence="1">
    <location>
        <begin position="1"/>
        <end position="22"/>
    </location>
</feature>
<accession>A0A937CSC0</accession>
<keyword evidence="1" id="KW-0732">Signal</keyword>
<dbReference type="GO" id="GO:0019867">
    <property type="term" value="C:outer membrane"/>
    <property type="evidence" value="ECO:0007669"/>
    <property type="project" value="InterPro"/>
</dbReference>
<name>A0A937CSC0_9BURK</name>
<protein>
    <submittedName>
        <fullName evidence="3">Glycine zipper 2TM domain-containing protein</fullName>
    </submittedName>
</protein>
<dbReference type="InterPro" id="IPR008816">
    <property type="entry name" value="Gly_zipper_2TM_dom"/>
</dbReference>
<proteinExistence type="predicted"/>
<evidence type="ECO:0000313" key="4">
    <source>
        <dbReference type="Proteomes" id="UP000599109"/>
    </source>
</evidence>
<dbReference type="EMBL" id="JAEQNE010000001">
    <property type="protein sequence ID" value="MBL0390394.1"/>
    <property type="molecule type" value="Genomic_DNA"/>
</dbReference>
<sequence length="75" mass="6869">MKTKFISAAVLAASLLGLGGCAGMSDRQAVGTVGGAVVGGLVGNAVGGTGATVLGAGAGALLGNQATKPGGMLNR</sequence>
<reference evidence="3 4" key="1">
    <citation type="journal article" date="2017" name="Int. J. Syst. Evol. Microbiol.">
        <title>Ramlibacter monticola sp. nov., isolated from forest soil.</title>
        <authorList>
            <person name="Chaudhary D.K."/>
            <person name="Kim J."/>
        </authorList>
    </citation>
    <scope>NUCLEOTIDE SEQUENCE [LARGE SCALE GENOMIC DNA]</scope>
    <source>
        <strain evidence="3 4">KACC 19175</strain>
    </source>
</reference>
<gene>
    <name evidence="3" type="ORF">JJ685_04495</name>
</gene>